<keyword evidence="3" id="KW-1185">Reference proteome</keyword>
<organism evidence="2 3">
    <name type="scientific">Mycena metata</name>
    <dbReference type="NCBI Taxonomy" id="1033252"/>
    <lineage>
        <taxon>Eukaryota</taxon>
        <taxon>Fungi</taxon>
        <taxon>Dikarya</taxon>
        <taxon>Basidiomycota</taxon>
        <taxon>Agaricomycotina</taxon>
        <taxon>Agaricomycetes</taxon>
        <taxon>Agaricomycetidae</taxon>
        <taxon>Agaricales</taxon>
        <taxon>Marasmiineae</taxon>
        <taxon>Mycenaceae</taxon>
        <taxon>Mycena</taxon>
    </lineage>
</organism>
<evidence type="ECO:0000256" key="1">
    <source>
        <dbReference type="SAM" id="MobiDB-lite"/>
    </source>
</evidence>
<name>A0AAD7HXC8_9AGAR</name>
<dbReference type="Proteomes" id="UP001215598">
    <property type="component" value="Unassembled WGS sequence"/>
</dbReference>
<evidence type="ECO:0000313" key="3">
    <source>
        <dbReference type="Proteomes" id="UP001215598"/>
    </source>
</evidence>
<comment type="caution">
    <text evidence="2">The sequence shown here is derived from an EMBL/GenBank/DDBJ whole genome shotgun (WGS) entry which is preliminary data.</text>
</comment>
<sequence>MRAPPAKALPTCPGPAASLLLPVRAGPLEGEGGDEVEDGPSSSFGRVDAAEADARRRERPADDIGEENESAEIFSCGSKPQVKYALAYSAVEDAKQEDGIPTRSSAKIDGSQREVQYLRCGFAAWVGNPCTHSKTWIVVYAERLRREYADAVVPREREEGYCGT</sequence>
<reference evidence="2" key="1">
    <citation type="submission" date="2023-03" db="EMBL/GenBank/DDBJ databases">
        <title>Massive genome expansion in bonnet fungi (Mycena s.s.) driven by repeated elements and novel gene families across ecological guilds.</title>
        <authorList>
            <consortium name="Lawrence Berkeley National Laboratory"/>
            <person name="Harder C.B."/>
            <person name="Miyauchi S."/>
            <person name="Viragh M."/>
            <person name="Kuo A."/>
            <person name="Thoen E."/>
            <person name="Andreopoulos B."/>
            <person name="Lu D."/>
            <person name="Skrede I."/>
            <person name="Drula E."/>
            <person name="Henrissat B."/>
            <person name="Morin E."/>
            <person name="Kohler A."/>
            <person name="Barry K."/>
            <person name="LaButti K."/>
            <person name="Morin E."/>
            <person name="Salamov A."/>
            <person name="Lipzen A."/>
            <person name="Mereny Z."/>
            <person name="Hegedus B."/>
            <person name="Baldrian P."/>
            <person name="Stursova M."/>
            <person name="Weitz H."/>
            <person name="Taylor A."/>
            <person name="Grigoriev I.V."/>
            <person name="Nagy L.G."/>
            <person name="Martin F."/>
            <person name="Kauserud H."/>
        </authorList>
    </citation>
    <scope>NUCLEOTIDE SEQUENCE</scope>
    <source>
        <strain evidence="2">CBHHK182m</strain>
    </source>
</reference>
<dbReference type="EMBL" id="JARKIB010000159">
    <property type="protein sequence ID" value="KAJ7730409.1"/>
    <property type="molecule type" value="Genomic_DNA"/>
</dbReference>
<evidence type="ECO:0000313" key="2">
    <source>
        <dbReference type="EMBL" id="KAJ7730409.1"/>
    </source>
</evidence>
<dbReference type="AlphaFoldDB" id="A0AAD7HXC8"/>
<feature type="compositionally biased region" description="Basic and acidic residues" evidence="1">
    <location>
        <begin position="48"/>
        <end position="62"/>
    </location>
</feature>
<accession>A0AAD7HXC8</accession>
<feature type="region of interest" description="Disordered" evidence="1">
    <location>
        <begin position="1"/>
        <end position="69"/>
    </location>
</feature>
<gene>
    <name evidence="2" type="ORF">B0H16DRAFT_1469568</name>
</gene>
<protein>
    <submittedName>
        <fullName evidence="2">Uncharacterized protein</fullName>
    </submittedName>
</protein>
<proteinExistence type="predicted"/>